<keyword evidence="3" id="KW-1185">Reference proteome</keyword>
<dbReference type="InterPro" id="IPR029058">
    <property type="entry name" value="AB_hydrolase_fold"/>
</dbReference>
<dbReference type="Pfam" id="PF00756">
    <property type="entry name" value="Esterase"/>
    <property type="match status" value="1"/>
</dbReference>
<dbReference type="GO" id="GO:0016787">
    <property type="term" value="F:hydrolase activity"/>
    <property type="evidence" value="ECO:0007669"/>
    <property type="project" value="UniProtKB-KW"/>
</dbReference>
<name>A0ABW5N7L1_9FLAO</name>
<dbReference type="PROSITE" id="PS50005">
    <property type="entry name" value="TPR"/>
    <property type="match status" value="1"/>
</dbReference>
<dbReference type="InterPro" id="IPR019734">
    <property type="entry name" value="TPR_rpt"/>
</dbReference>
<keyword evidence="1" id="KW-0802">TPR repeat</keyword>
<dbReference type="Gene3D" id="3.40.50.1820">
    <property type="entry name" value="alpha/beta hydrolase"/>
    <property type="match status" value="1"/>
</dbReference>
<gene>
    <name evidence="2" type="ORF">ACFSTE_04805</name>
</gene>
<dbReference type="Proteomes" id="UP001597459">
    <property type="component" value="Unassembled WGS sequence"/>
</dbReference>
<dbReference type="PANTHER" id="PTHR48098">
    <property type="entry name" value="ENTEROCHELIN ESTERASE-RELATED"/>
    <property type="match status" value="1"/>
</dbReference>
<accession>A0ABW5N7L1</accession>
<feature type="repeat" description="TPR" evidence="1">
    <location>
        <begin position="323"/>
        <end position="356"/>
    </location>
</feature>
<organism evidence="2 3">
    <name type="scientific">Aquimarina hainanensis</name>
    <dbReference type="NCBI Taxonomy" id="1578017"/>
    <lineage>
        <taxon>Bacteria</taxon>
        <taxon>Pseudomonadati</taxon>
        <taxon>Bacteroidota</taxon>
        <taxon>Flavobacteriia</taxon>
        <taxon>Flavobacteriales</taxon>
        <taxon>Flavobacteriaceae</taxon>
        <taxon>Aquimarina</taxon>
    </lineage>
</organism>
<dbReference type="InterPro" id="IPR050583">
    <property type="entry name" value="Mycobacterial_A85_antigen"/>
</dbReference>
<comment type="caution">
    <text evidence="2">The sequence shown here is derived from an EMBL/GenBank/DDBJ whole genome shotgun (WGS) entry which is preliminary data.</text>
</comment>
<dbReference type="InterPro" id="IPR000801">
    <property type="entry name" value="Esterase-like"/>
</dbReference>
<protein>
    <submittedName>
        <fullName evidence="2">Alpha/beta hydrolase</fullName>
    </submittedName>
</protein>
<keyword evidence="2" id="KW-0378">Hydrolase</keyword>
<proteinExistence type="predicted"/>
<reference evidence="3" key="1">
    <citation type="journal article" date="2019" name="Int. J. Syst. Evol. Microbiol.">
        <title>The Global Catalogue of Microorganisms (GCM) 10K type strain sequencing project: providing services to taxonomists for standard genome sequencing and annotation.</title>
        <authorList>
            <consortium name="The Broad Institute Genomics Platform"/>
            <consortium name="The Broad Institute Genome Sequencing Center for Infectious Disease"/>
            <person name="Wu L."/>
            <person name="Ma J."/>
        </authorList>
    </citation>
    <scope>NUCLEOTIDE SEQUENCE [LARGE SCALE GENOMIC DNA]</scope>
    <source>
        <strain evidence="3">KCTC 42423</strain>
    </source>
</reference>
<evidence type="ECO:0000313" key="2">
    <source>
        <dbReference type="EMBL" id="MFD2590139.1"/>
    </source>
</evidence>
<evidence type="ECO:0000313" key="3">
    <source>
        <dbReference type="Proteomes" id="UP001597459"/>
    </source>
</evidence>
<dbReference type="RefSeq" id="WP_378297993.1">
    <property type="nucleotide sequence ID" value="NZ_JBHULX010000003.1"/>
</dbReference>
<dbReference type="EMBL" id="JBHULX010000003">
    <property type="protein sequence ID" value="MFD2590139.1"/>
    <property type="molecule type" value="Genomic_DNA"/>
</dbReference>
<evidence type="ECO:0000256" key="1">
    <source>
        <dbReference type="PROSITE-ProRule" id="PRU00339"/>
    </source>
</evidence>
<sequence length="374" mass="44118">MKHSLIFIIYCFIYIVGSAQENSPITIGINHTIKSTVLNEDRTIQIYTPDGYLNSKKKYPVFYILDGQWYFFSGVSIQKALRTPGAIPEMIIVGIHDNDSSRWSLFGEDSQKFTNFLVNEVIRFIDSNYRTTNERLIFGWEAAAYYTSELILKKNDIFNGAIITDGGYASEEGVKKITSDRDTYLYMANSRKDIYYINSTEAFHKILKKSAPKNLIWKYSLFNDEVHETLAHLAMYKGLKYYYHNYDSLVFESIQQYVDLGGMDYLTTYFIERAKRFWGNKKIDDNTKNGLIWLAWKRDNFKYFNVFMTEFKDVLTTERYASAYWQHRFGQFYLKHQDYENAIKYFNQGLTKYPNANFDQKMKQGLLKAKNKKK</sequence>
<dbReference type="SUPFAM" id="SSF53474">
    <property type="entry name" value="alpha/beta-Hydrolases"/>
    <property type="match status" value="1"/>
</dbReference>
<dbReference type="PANTHER" id="PTHR48098:SF6">
    <property type="entry name" value="FERRI-BACILLIBACTIN ESTERASE BESA"/>
    <property type="match status" value="1"/>
</dbReference>